<evidence type="ECO:0000256" key="3">
    <source>
        <dbReference type="ARBA" id="ARBA00022670"/>
    </source>
</evidence>
<dbReference type="GO" id="GO:0004190">
    <property type="term" value="F:aspartic-type endopeptidase activity"/>
    <property type="evidence" value="ECO:0007669"/>
    <property type="project" value="UniProtKB-EC"/>
</dbReference>
<feature type="transmembrane region" description="Helical" evidence="9">
    <location>
        <begin position="89"/>
        <end position="107"/>
    </location>
</feature>
<keyword evidence="12" id="KW-1185">Reference proteome</keyword>
<dbReference type="PANTHER" id="PTHR33695:SF1">
    <property type="entry name" value="LIPOPROTEIN SIGNAL PEPTIDASE"/>
    <property type="match status" value="1"/>
</dbReference>
<keyword evidence="5 9" id="KW-0064">Aspartyl protease</keyword>
<evidence type="ECO:0000256" key="7">
    <source>
        <dbReference type="ARBA" id="ARBA00022989"/>
    </source>
</evidence>
<comment type="subcellular location">
    <subcellularLocation>
        <location evidence="9">Cell membrane</location>
        <topology evidence="9">Multi-pass membrane protein</topology>
    </subcellularLocation>
</comment>
<comment type="function">
    <text evidence="9">This protein specifically catalyzes the removal of signal peptides from prolipoproteins.</text>
</comment>
<dbReference type="Proteomes" id="UP001551695">
    <property type="component" value="Unassembled WGS sequence"/>
</dbReference>
<evidence type="ECO:0000256" key="2">
    <source>
        <dbReference type="ARBA" id="ARBA00022475"/>
    </source>
</evidence>
<keyword evidence="8 9" id="KW-0472">Membrane</keyword>
<name>A0ABV3FM09_9NOCA</name>
<gene>
    <name evidence="9" type="primary">lspA</name>
    <name evidence="11" type="ORF">AB0I48_02770</name>
</gene>
<evidence type="ECO:0000256" key="8">
    <source>
        <dbReference type="ARBA" id="ARBA00023136"/>
    </source>
</evidence>
<accession>A0ABV3FM09</accession>
<feature type="active site" evidence="9">
    <location>
        <position position="123"/>
    </location>
</feature>
<sequence length="170" mass="17582">MSASRGTRLSIPVLATAVVAADQLTKWWAQTSLTPGSATPVAGEFLQWRLVYNPGAAFGTAAAYTWILTVIAGLAVIGLCALARRVHTYPGATAVGVLLGGAISHFADRLLRAPGFARGHIVDFIDYNGYFVGNVADIAIVGGAAALALLTVLRLEPAASPEPARVDNAV</sequence>
<keyword evidence="3 9" id="KW-0645">Protease</keyword>
<evidence type="ECO:0000256" key="10">
    <source>
        <dbReference type="RuleBase" id="RU004181"/>
    </source>
</evidence>
<feature type="transmembrane region" description="Helical" evidence="9">
    <location>
        <begin position="127"/>
        <end position="153"/>
    </location>
</feature>
<dbReference type="RefSeq" id="WP_357779682.1">
    <property type="nucleotide sequence ID" value="NZ_JBFAKC010000001.1"/>
</dbReference>
<evidence type="ECO:0000256" key="4">
    <source>
        <dbReference type="ARBA" id="ARBA00022692"/>
    </source>
</evidence>
<dbReference type="EMBL" id="JBFAKC010000001">
    <property type="protein sequence ID" value="MEV0706464.1"/>
    <property type="molecule type" value="Genomic_DNA"/>
</dbReference>
<dbReference type="PRINTS" id="PR00781">
    <property type="entry name" value="LIPOSIGPTASE"/>
</dbReference>
<comment type="pathway">
    <text evidence="9">Protein modification; lipoprotein biosynthesis (signal peptide cleavage).</text>
</comment>
<comment type="similarity">
    <text evidence="1 9 10">Belongs to the peptidase A8 family.</text>
</comment>
<evidence type="ECO:0000256" key="1">
    <source>
        <dbReference type="ARBA" id="ARBA00006139"/>
    </source>
</evidence>
<dbReference type="PANTHER" id="PTHR33695">
    <property type="entry name" value="LIPOPROTEIN SIGNAL PEPTIDASE"/>
    <property type="match status" value="1"/>
</dbReference>
<dbReference type="Pfam" id="PF01252">
    <property type="entry name" value="Peptidase_A8"/>
    <property type="match status" value="1"/>
</dbReference>
<keyword evidence="7 9" id="KW-1133">Transmembrane helix</keyword>
<protein>
    <recommendedName>
        <fullName evidence="9">Lipoprotein signal peptidase</fullName>
        <ecNumber evidence="9">3.4.23.36</ecNumber>
    </recommendedName>
    <alternativeName>
        <fullName evidence="9">Prolipoprotein signal peptidase</fullName>
    </alternativeName>
    <alternativeName>
        <fullName evidence="9">Signal peptidase II</fullName>
        <shortName evidence="9">SPase II</shortName>
    </alternativeName>
</protein>
<proteinExistence type="inferred from homology"/>
<evidence type="ECO:0000256" key="5">
    <source>
        <dbReference type="ARBA" id="ARBA00022750"/>
    </source>
</evidence>
<dbReference type="EC" id="3.4.23.36" evidence="9"/>
<evidence type="ECO:0000256" key="6">
    <source>
        <dbReference type="ARBA" id="ARBA00022801"/>
    </source>
</evidence>
<keyword evidence="6 9" id="KW-0378">Hydrolase</keyword>
<reference evidence="11 12" key="1">
    <citation type="submission" date="2024-06" db="EMBL/GenBank/DDBJ databases">
        <title>The Natural Products Discovery Center: Release of the First 8490 Sequenced Strains for Exploring Actinobacteria Biosynthetic Diversity.</title>
        <authorList>
            <person name="Kalkreuter E."/>
            <person name="Kautsar S.A."/>
            <person name="Yang D."/>
            <person name="Bader C.D."/>
            <person name="Teijaro C.N."/>
            <person name="Fluegel L."/>
            <person name="Davis C.M."/>
            <person name="Simpson J.R."/>
            <person name="Lauterbach L."/>
            <person name="Steele A.D."/>
            <person name="Gui C."/>
            <person name="Meng S."/>
            <person name="Li G."/>
            <person name="Viehrig K."/>
            <person name="Ye F."/>
            <person name="Su P."/>
            <person name="Kiefer A.F."/>
            <person name="Nichols A."/>
            <person name="Cepeda A.J."/>
            <person name="Yan W."/>
            <person name="Fan B."/>
            <person name="Jiang Y."/>
            <person name="Adhikari A."/>
            <person name="Zheng C.-J."/>
            <person name="Schuster L."/>
            <person name="Cowan T.M."/>
            <person name="Smanski M.J."/>
            <person name="Chevrette M.G."/>
            <person name="De Carvalho L.P.S."/>
            <person name="Shen B."/>
        </authorList>
    </citation>
    <scope>NUCLEOTIDE SEQUENCE [LARGE SCALE GENOMIC DNA]</scope>
    <source>
        <strain evidence="11 12">NPDC050403</strain>
    </source>
</reference>
<feature type="transmembrane region" description="Helical" evidence="9">
    <location>
        <begin position="61"/>
        <end position="82"/>
    </location>
</feature>
<comment type="caution">
    <text evidence="9">Lacks conserved residue(s) required for the propagation of feature annotation.</text>
</comment>
<evidence type="ECO:0000313" key="11">
    <source>
        <dbReference type="EMBL" id="MEV0706464.1"/>
    </source>
</evidence>
<evidence type="ECO:0000256" key="9">
    <source>
        <dbReference type="HAMAP-Rule" id="MF_00161"/>
    </source>
</evidence>
<comment type="caution">
    <text evidence="11">The sequence shown here is derived from an EMBL/GenBank/DDBJ whole genome shotgun (WGS) entry which is preliminary data.</text>
</comment>
<evidence type="ECO:0000313" key="12">
    <source>
        <dbReference type="Proteomes" id="UP001551695"/>
    </source>
</evidence>
<dbReference type="InterPro" id="IPR001872">
    <property type="entry name" value="Peptidase_A8"/>
</dbReference>
<keyword evidence="4 9" id="KW-0812">Transmembrane</keyword>
<keyword evidence="2 9" id="KW-1003">Cell membrane</keyword>
<organism evidence="11 12">
    <name type="scientific">Nocardia aurea</name>
    <dbReference type="NCBI Taxonomy" id="2144174"/>
    <lineage>
        <taxon>Bacteria</taxon>
        <taxon>Bacillati</taxon>
        <taxon>Actinomycetota</taxon>
        <taxon>Actinomycetes</taxon>
        <taxon>Mycobacteriales</taxon>
        <taxon>Nocardiaceae</taxon>
        <taxon>Nocardia</taxon>
    </lineage>
</organism>
<comment type="catalytic activity">
    <reaction evidence="9">
        <text>Release of signal peptides from bacterial membrane prolipoproteins. Hydrolyzes -Xaa-Yaa-Zaa-|-(S,diacylglyceryl)Cys-, in which Xaa is hydrophobic (preferably Leu), and Yaa (Ala or Ser) and Zaa (Gly or Ala) have small, neutral side chains.</text>
        <dbReference type="EC" id="3.4.23.36"/>
    </reaction>
</comment>
<dbReference type="HAMAP" id="MF_00161">
    <property type="entry name" value="LspA"/>
    <property type="match status" value="1"/>
</dbReference>
<feature type="active site" evidence="9">
    <location>
        <position position="137"/>
    </location>
</feature>